<feature type="region of interest" description="Disordered" evidence="1">
    <location>
        <begin position="1"/>
        <end position="78"/>
    </location>
</feature>
<gene>
    <name evidence="2" type="ORF">BLGHR1_11078</name>
</gene>
<name>A0A383UJ45_BLUHO</name>
<accession>A0A383UJ45</accession>
<feature type="compositionally biased region" description="Basic and acidic residues" evidence="1">
    <location>
        <begin position="66"/>
        <end position="78"/>
    </location>
</feature>
<evidence type="ECO:0000313" key="3">
    <source>
        <dbReference type="Proteomes" id="UP000275772"/>
    </source>
</evidence>
<dbReference type="VEuPathDB" id="FungiDB:BLGHR1_11078"/>
<organism evidence="2 3">
    <name type="scientific">Blumeria hordei</name>
    <name type="common">Barley powdery mildew</name>
    <name type="synonym">Blumeria graminis f. sp. hordei</name>
    <dbReference type="NCBI Taxonomy" id="2867405"/>
    <lineage>
        <taxon>Eukaryota</taxon>
        <taxon>Fungi</taxon>
        <taxon>Dikarya</taxon>
        <taxon>Ascomycota</taxon>
        <taxon>Pezizomycotina</taxon>
        <taxon>Leotiomycetes</taxon>
        <taxon>Erysiphales</taxon>
        <taxon>Erysiphaceae</taxon>
        <taxon>Blumeria</taxon>
    </lineage>
</organism>
<proteinExistence type="predicted"/>
<reference evidence="2 3" key="1">
    <citation type="submission" date="2017-11" db="EMBL/GenBank/DDBJ databases">
        <authorList>
            <person name="Kracher B."/>
        </authorList>
    </citation>
    <scope>NUCLEOTIDE SEQUENCE [LARGE SCALE GENOMIC DNA]</scope>
    <source>
        <strain evidence="2 3">RACE1</strain>
    </source>
</reference>
<sequence>MSGTAEGRQSPPPEEQLGKQGTTAPSNAKGVDQGTSSKINSDETLQELESNPSDSSMDTNAKKATHKPETRDKCNSCC</sequence>
<dbReference type="EMBL" id="UNSH01000009">
    <property type="protein sequence ID" value="SZF00344.1"/>
    <property type="molecule type" value="Genomic_DNA"/>
</dbReference>
<dbReference type="Proteomes" id="UP000275772">
    <property type="component" value="Unassembled WGS sequence"/>
</dbReference>
<dbReference type="AlphaFoldDB" id="A0A383UJ45"/>
<evidence type="ECO:0000256" key="1">
    <source>
        <dbReference type="SAM" id="MobiDB-lite"/>
    </source>
</evidence>
<protein>
    <submittedName>
        <fullName evidence="2">Uncharacterized protein</fullName>
    </submittedName>
</protein>
<evidence type="ECO:0000313" key="2">
    <source>
        <dbReference type="EMBL" id="SZF00344.1"/>
    </source>
</evidence>
<feature type="compositionally biased region" description="Polar residues" evidence="1">
    <location>
        <begin position="33"/>
        <end position="59"/>
    </location>
</feature>